<dbReference type="SUPFAM" id="SSF81301">
    <property type="entry name" value="Nucleotidyltransferase"/>
    <property type="match status" value="1"/>
</dbReference>
<dbReference type="InterPro" id="IPR002934">
    <property type="entry name" value="Polymerase_NTP_transf_dom"/>
</dbReference>
<dbReference type="InterPro" id="IPR025184">
    <property type="entry name" value="AadA_C"/>
</dbReference>
<keyword evidence="1" id="KW-0808">Transferase</keyword>
<gene>
    <name evidence="6" type="ORF">PAP_07650</name>
</gene>
<dbReference type="EMBL" id="CP006019">
    <property type="protein sequence ID" value="AIF69919.1"/>
    <property type="molecule type" value="Genomic_DNA"/>
</dbReference>
<organism evidence="6 7">
    <name type="scientific">Palaeococcus pacificus DY20341</name>
    <dbReference type="NCBI Taxonomy" id="1343739"/>
    <lineage>
        <taxon>Archaea</taxon>
        <taxon>Methanobacteriati</taxon>
        <taxon>Methanobacteriota</taxon>
        <taxon>Thermococci</taxon>
        <taxon>Thermococcales</taxon>
        <taxon>Thermococcaceae</taxon>
        <taxon>Palaeococcus</taxon>
    </lineage>
</organism>
<dbReference type="HOGENOM" id="CLU_071584_1_0_2"/>
<reference evidence="7" key="1">
    <citation type="submission" date="2013-06" db="EMBL/GenBank/DDBJ databases">
        <title>Complete Genome Sequence of Hyperthermophilic Palaeococcus pacificus DY20341T, Isolated from a Deep-Sea Hydrothermal Sediments.</title>
        <authorList>
            <person name="Zeng X."/>
            <person name="Shao Z."/>
        </authorList>
    </citation>
    <scope>NUCLEOTIDE SEQUENCE [LARGE SCALE GENOMIC DNA]</scope>
    <source>
        <strain evidence="7">DY20341</strain>
    </source>
</reference>
<reference evidence="6 7" key="2">
    <citation type="journal article" date="2015" name="Genome Announc.">
        <title>Complete Genome Sequence of Hyperthermophilic Piezophilic Archaeon Palaeococcus pacificus DY20341T, Isolated from Deep-Sea Hydrothermal Sediments.</title>
        <authorList>
            <person name="Zeng X."/>
            <person name="Jebbar M."/>
            <person name="Shao Z."/>
        </authorList>
    </citation>
    <scope>NUCLEOTIDE SEQUENCE [LARGE SCALE GENOMIC DNA]</scope>
    <source>
        <strain evidence="6 7">DY20341</strain>
    </source>
</reference>
<evidence type="ECO:0000256" key="3">
    <source>
        <dbReference type="ARBA" id="ARBA00047831"/>
    </source>
</evidence>
<evidence type="ECO:0000313" key="7">
    <source>
        <dbReference type="Proteomes" id="UP000027981"/>
    </source>
</evidence>
<keyword evidence="2" id="KW-0046">Antibiotic resistance</keyword>
<dbReference type="GO" id="GO:0070566">
    <property type="term" value="F:adenylyltransferase activity"/>
    <property type="evidence" value="ECO:0007669"/>
    <property type="project" value="InterPro"/>
</dbReference>
<feature type="domain" description="Polymerase nucleotidyl transferase" evidence="4">
    <location>
        <begin position="9"/>
        <end position="70"/>
    </location>
</feature>
<dbReference type="Gene3D" id="3.30.460.10">
    <property type="entry name" value="Beta Polymerase, domain 2"/>
    <property type="match status" value="1"/>
</dbReference>
<dbReference type="AlphaFoldDB" id="A0A075LU68"/>
<dbReference type="InterPro" id="IPR043519">
    <property type="entry name" value="NT_sf"/>
</dbReference>
<feature type="domain" description="Adenylyltransferase AadA C-terminal" evidence="5">
    <location>
        <begin position="146"/>
        <end position="242"/>
    </location>
</feature>
<dbReference type="Proteomes" id="UP000027981">
    <property type="component" value="Chromosome"/>
</dbReference>
<dbReference type="STRING" id="1343739.PAP_07650"/>
<evidence type="ECO:0000256" key="1">
    <source>
        <dbReference type="ARBA" id="ARBA00022679"/>
    </source>
</evidence>
<evidence type="ECO:0000259" key="4">
    <source>
        <dbReference type="Pfam" id="PF01909"/>
    </source>
</evidence>
<accession>A0A075LU68</accession>
<evidence type="ECO:0000259" key="5">
    <source>
        <dbReference type="Pfam" id="PF13427"/>
    </source>
</evidence>
<evidence type="ECO:0008006" key="8">
    <source>
        <dbReference type="Google" id="ProtNLM"/>
    </source>
</evidence>
<sequence length="251" mass="28801">MEKVKDGLEKALKEFKEILSKNLVGIYLHGSLAMGCFVPGYSDVDLIIVVKTPMSLEDKKALARVCLEVSKEIGGKGLEMSVILEKYAKNPPYPIPFEFHYSEWFREAYERGEIPFESGELDPDLSAHLKVLKERGVALSGKPIEEVFGEVTDEHFIKALLYDVKDEASLNPPEYLVLNICRMLYYLREKKIASKVEGGTWALKNLPMRFRRTIEKALLRYQNNQDVDLEKEELLEFREFALSAVQDSKKF</sequence>
<dbReference type="Pfam" id="PF13427">
    <property type="entry name" value="AadA_C"/>
    <property type="match status" value="1"/>
</dbReference>
<comment type="catalytic activity">
    <reaction evidence="3">
        <text>spectinomycin + ATP = 9-O-adenylylspectinomycin + diphosphate</text>
        <dbReference type="Rhea" id="RHEA:63228"/>
        <dbReference type="ChEBI" id="CHEBI:30616"/>
        <dbReference type="ChEBI" id="CHEBI:33019"/>
        <dbReference type="ChEBI" id="CHEBI:146260"/>
        <dbReference type="ChEBI" id="CHEBI:146261"/>
    </reaction>
</comment>
<dbReference type="KEGG" id="ppac:PAP_07650"/>
<dbReference type="GeneID" id="24842633"/>
<dbReference type="GO" id="GO:0046677">
    <property type="term" value="P:response to antibiotic"/>
    <property type="evidence" value="ECO:0007669"/>
    <property type="project" value="UniProtKB-KW"/>
</dbReference>
<dbReference type="InterPro" id="IPR024172">
    <property type="entry name" value="AadA/Aad9"/>
</dbReference>
<dbReference type="Pfam" id="PF01909">
    <property type="entry name" value="NTP_transf_2"/>
    <property type="match status" value="1"/>
</dbReference>
<dbReference type="RefSeq" id="WP_048165421.1">
    <property type="nucleotide sequence ID" value="NZ_CP006019.1"/>
</dbReference>
<protein>
    <recommendedName>
        <fullName evidence="8">Streptomycin 3''-adenylyltransferase</fullName>
    </recommendedName>
</protein>
<name>A0A075LU68_9EURY</name>
<dbReference type="PIRSF" id="PIRSF000819">
    <property type="entry name" value="Streptomycin_3-adenylyltransf"/>
    <property type="match status" value="1"/>
</dbReference>
<evidence type="ECO:0000313" key="6">
    <source>
        <dbReference type="EMBL" id="AIF69919.1"/>
    </source>
</evidence>
<keyword evidence="7" id="KW-1185">Reference proteome</keyword>
<proteinExistence type="predicted"/>
<evidence type="ECO:0000256" key="2">
    <source>
        <dbReference type="ARBA" id="ARBA00023251"/>
    </source>
</evidence>
<dbReference type="CDD" id="cd05403">
    <property type="entry name" value="NT_KNTase_like"/>
    <property type="match status" value="1"/>
</dbReference>